<dbReference type="InterPro" id="IPR003593">
    <property type="entry name" value="AAA+_ATPase"/>
</dbReference>
<dbReference type="PANTHER" id="PTHR42788:SF13">
    <property type="entry name" value="ALIPHATIC SULFONATES IMPORT ATP-BINDING PROTEIN SSUB"/>
    <property type="match status" value="1"/>
</dbReference>
<reference evidence="5 6" key="1">
    <citation type="submission" date="2016-05" db="EMBL/GenBank/DDBJ databases">
        <authorList>
            <person name="Ramsay J.P."/>
        </authorList>
    </citation>
    <scope>NUCLEOTIDE SEQUENCE [LARGE SCALE GENOMIC DNA]</scope>
    <source>
        <strain evidence="5 6">NZP2042</strain>
    </source>
</reference>
<dbReference type="InterPro" id="IPR050166">
    <property type="entry name" value="ABC_transporter_ATP-bind"/>
</dbReference>
<comment type="caution">
    <text evidence="5">The sequence shown here is derived from an EMBL/GenBank/DDBJ whole genome shotgun (WGS) entry which is preliminary data.</text>
</comment>
<dbReference type="Proteomes" id="UP000093737">
    <property type="component" value="Unassembled WGS sequence"/>
</dbReference>
<comment type="similarity">
    <text evidence="1">Belongs to the ABC transporter superfamily.</text>
</comment>
<dbReference type="AlphaFoldDB" id="A0A6M7TUE0"/>
<evidence type="ECO:0000256" key="4">
    <source>
        <dbReference type="ARBA" id="ARBA00022840"/>
    </source>
</evidence>
<keyword evidence="3" id="KW-0547">Nucleotide-binding</keyword>
<dbReference type="InterPro" id="IPR017871">
    <property type="entry name" value="ABC_transporter-like_CS"/>
</dbReference>
<dbReference type="CDD" id="cd03293">
    <property type="entry name" value="ABC_NrtD_SsuB_transporters"/>
    <property type="match status" value="1"/>
</dbReference>
<dbReference type="GO" id="GO:0016887">
    <property type="term" value="F:ATP hydrolysis activity"/>
    <property type="evidence" value="ECO:0007669"/>
    <property type="project" value="InterPro"/>
</dbReference>
<evidence type="ECO:0000313" key="5">
    <source>
        <dbReference type="EMBL" id="OBQ65200.1"/>
    </source>
</evidence>
<dbReference type="PANTHER" id="PTHR42788">
    <property type="entry name" value="TAURINE IMPORT ATP-BINDING PROTEIN-RELATED"/>
    <property type="match status" value="1"/>
</dbReference>
<name>A0A6M7TUE0_RHILI</name>
<evidence type="ECO:0000256" key="2">
    <source>
        <dbReference type="ARBA" id="ARBA00022448"/>
    </source>
</evidence>
<sequence>MQPTKDKVLNVRGATKTYMTQSGDVHALKDVDLTVRPGEFISVVGPSGCGKTTLLWSIAGLHKLTSGAIALGEAWITRPHPSIGMMFQEANLLPWRTIRQNIELPFEIRRQRPDAARIDTFLERVGLGGFGDKMPRELSGGMQQRASIVRALASDPTVLLMDEPFGALDAFTRDEMNKLVEEIWLESRKTVILITHSIAEAVFLADKVYIMSARPGQIARMVDIPFPRPRSLDLMETREFFELVNMIKHDIKHQPSAKPAAAIAG</sequence>
<evidence type="ECO:0000256" key="3">
    <source>
        <dbReference type="ARBA" id="ARBA00022741"/>
    </source>
</evidence>
<keyword evidence="2" id="KW-0813">Transport</keyword>
<dbReference type="EMBL" id="LYTK01000012">
    <property type="protein sequence ID" value="OBQ65200.1"/>
    <property type="molecule type" value="Genomic_DNA"/>
</dbReference>
<keyword evidence="4 5" id="KW-0067">ATP-binding</keyword>
<dbReference type="InterPro" id="IPR027417">
    <property type="entry name" value="P-loop_NTPase"/>
</dbReference>
<organism evidence="5 6">
    <name type="scientific">Rhizobium loti</name>
    <name type="common">Mesorhizobium loti</name>
    <dbReference type="NCBI Taxonomy" id="381"/>
    <lineage>
        <taxon>Bacteria</taxon>
        <taxon>Pseudomonadati</taxon>
        <taxon>Pseudomonadota</taxon>
        <taxon>Alphaproteobacteria</taxon>
        <taxon>Hyphomicrobiales</taxon>
        <taxon>Phyllobacteriaceae</taxon>
        <taxon>Mesorhizobium</taxon>
    </lineage>
</organism>
<dbReference type="PROSITE" id="PS00211">
    <property type="entry name" value="ABC_TRANSPORTER_1"/>
    <property type="match status" value="1"/>
</dbReference>
<protein>
    <submittedName>
        <fullName evidence="5">ABC transporter ATP-binding protein</fullName>
    </submittedName>
</protein>
<evidence type="ECO:0000256" key="1">
    <source>
        <dbReference type="ARBA" id="ARBA00005417"/>
    </source>
</evidence>
<dbReference type="SMART" id="SM00382">
    <property type="entry name" value="AAA"/>
    <property type="match status" value="1"/>
</dbReference>
<dbReference type="InterPro" id="IPR003439">
    <property type="entry name" value="ABC_transporter-like_ATP-bd"/>
</dbReference>
<gene>
    <name evidence="5" type="ORF">A8145_13390</name>
</gene>
<dbReference type="SUPFAM" id="SSF52540">
    <property type="entry name" value="P-loop containing nucleoside triphosphate hydrolases"/>
    <property type="match status" value="1"/>
</dbReference>
<dbReference type="Gene3D" id="3.40.50.300">
    <property type="entry name" value="P-loop containing nucleotide triphosphate hydrolases"/>
    <property type="match status" value="1"/>
</dbReference>
<evidence type="ECO:0000313" key="6">
    <source>
        <dbReference type="Proteomes" id="UP000093737"/>
    </source>
</evidence>
<proteinExistence type="inferred from homology"/>
<dbReference type="RefSeq" id="WP_056573684.1">
    <property type="nucleotide sequence ID" value="NZ_CP033334.1"/>
</dbReference>
<dbReference type="Pfam" id="PF00005">
    <property type="entry name" value="ABC_tran"/>
    <property type="match status" value="1"/>
</dbReference>
<accession>A0A6M7TUE0</accession>
<dbReference type="PROSITE" id="PS50893">
    <property type="entry name" value="ABC_TRANSPORTER_2"/>
    <property type="match status" value="1"/>
</dbReference>
<dbReference type="GO" id="GO:0005524">
    <property type="term" value="F:ATP binding"/>
    <property type="evidence" value="ECO:0007669"/>
    <property type="project" value="UniProtKB-KW"/>
</dbReference>